<name>A0ABU6UP44_9FABA</name>
<organism evidence="1 2">
    <name type="scientific">Stylosanthes scabra</name>
    <dbReference type="NCBI Taxonomy" id="79078"/>
    <lineage>
        <taxon>Eukaryota</taxon>
        <taxon>Viridiplantae</taxon>
        <taxon>Streptophyta</taxon>
        <taxon>Embryophyta</taxon>
        <taxon>Tracheophyta</taxon>
        <taxon>Spermatophyta</taxon>
        <taxon>Magnoliopsida</taxon>
        <taxon>eudicotyledons</taxon>
        <taxon>Gunneridae</taxon>
        <taxon>Pentapetalae</taxon>
        <taxon>rosids</taxon>
        <taxon>fabids</taxon>
        <taxon>Fabales</taxon>
        <taxon>Fabaceae</taxon>
        <taxon>Papilionoideae</taxon>
        <taxon>50 kb inversion clade</taxon>
        <taxon>dalbergioids sensu lato</taxon>
        <taxon>Dalbergieae</taxon>
        <taxon>Pterocarpus clade</taxon>
        <taxon>Stylosanthes</taxon>
    </lineage>
</organism>
<gene>
    <name evidence="1" type="ORF">PIB30_074556</name>
</gene>
<sequence>MISLDTRWDPKAKRIYNSKAEAQAQSEPVAEEQLNLAAGVPLGEGAGRMFRKGQRVWWWRKAGNAPFPISIVAGTLTCFVGYVPSSRNVASLYGAELVGAFSECLNYSEDHGFCSVGQPKGRYPCCRLFCGSVGPEHTSELFRPTSLIGKASIQSRPEVVVIRKSAIDGADLMLSRRVRPQSHLFSRSLRSLRFPPRPGWLAAFWRVLPLFLRLLMPVQPLGFAFPKALSKLPPVVEWYGSSDRPPFPGSVGVAAVDSSLVEWYFFHPLLRSSVLALLVPRSWNSPQTVPMLRSDP</sequence>
<comment type="caution">
    <text evidence="1">The sequence shown here is derived from an EMBL/GenBank/DDBJ whole genome shotgun (WGS) entry which is preliminary data.</text>
</comment>
<evidence type="ECO:0000313" key="1">
    <source>
        <dbReference type="EMBL" id="MED6162874.1"/>
    </source>
</evidence>
<dbReference type="EMBL" id="JASCZI010121758">
    <property type="protein sequence ID" value="MED6162874.1"/>
    <property type="molecule type" value="Genomic_DNA"/>
</dbReference>
<keyword evidence="2" id="KW-1185">Reference proteome</keyword>
<proteinExistence type="predicted"/>
<protein>
    <submittedName>
        <fullName evidence="1">Uncharacterized protein</fullName>
    </submittedName>
</protein>
<dbReference type="Proteomes" id="UP001341840">
    <property type="component" value="Unassembled WGS sequence"/>
</dbReference>
<evidence type="ECO:0000313" key="2">
    <source>
        <dbReference type="Proteomes" id="UP001341840"/>
    </source>
</evidence>
<reference evidence="1 2" key="1">
    <citation type="journal article" date="2023" name="Plants (Basel)">
        <title>Bridging the Gap: Combining Genomics and Transcriptomics Approaches to Understand Stylosanthes scabra, an Orphan Legume from the Brazilian Caatinga.</title>
        <authorList>
            <person name="Ferreira-Neto J.R.C."/>
            <person name="da Silva M.D."/>
            <person name="Binneck E."/>
            <person name="de Melo N.F."/>
            <person name="da Silva R.H."/>
            <person name="de Melo A.L.T.M."/>
            <person name="Pandolfi V."/>
            <person name="Bustamante F.O."/>
            <person name="Brasileiro-Vidal A.C."/>
            <person name="Benko-Iseppon A.M."/>
        </authorList>
    </citation>
    <scope>NUCLEOTIDE SEQUENCE [LARGE SCALE GENOMIC DNA]</scope>
    <source>
        <tissue evidence="1">Leaves</tissue>
    </source>
</reference>
<accession>A0ABU6UP44</accession>